<dbReference type="AlphaFoldDB" id="A0A0P9EK83"/>
<comment type="subcellular location">
    <subcellularLocation>
        <location evidence="1">Membrane</location>
    </subcellularLocation>
</comment>
<dbReference type="Pfam" id="PF01066">
    <property type="entry name" value="CDP-OH_P_transf"/>
    <property type="match status" value="1"/>
</dbReference>
<dbReference type="GeneID" id="28977887"/>
<dbReference type="OrthoDB" id="196717at2759"/>
<evidence type="ECO:0000256" key="5">
    <source>
        <dbReference type="RuleBase" id="RU003750"/>
    </source>
</evidence>
<dbReference type="GO" id="GO:0016780">
    <property type="term" value="F:phosphotransferase activity, for other substituted phosphate groups"/>
    <property type="evidence" value="ECO:0007669"/>
    <property type="project" value="InterPro"/>
</dbReference>
<comment type="similarity">
    <text evidence="2 5">Belongs to the CDP-alcohol phosphatidyltransferase class-I family.</text>
</comment>
<feature type="compositionally biased region" description="Basic and acidic residues" evidence="6">
    <location>
        <begin position="499"/>
        <end position="526"/>
    </location>
</feature>
<protein>
    <submittedName>
        <fullName evidence="8">Uncharacterized protein</fullName>
    </submittedName>
</protein>
<evidence type="ECO:0000313" key="8">
    <source>
        <dbReference type="EMBL" id="KPV74104.1"/>
    </source>
</evidence>
<evidence type="ECO:0000256" key="7">
    <source>
        <dbReference type="SAM" id="Phobius"/>
    </source>
</evidence>
<evidence type="ECO:0000256" key="1">
    <source>
        <dbReference type="ARBA" id="ARBA00004370"/>
    </source>
</evidence>
<dbReference type="InterPro" id="IPR014472">
    <property type="entry name" value="CHOPT"/>
</dbReference>
<dbReference type="Proteomes" id="UP000053890">
    <property type="component" value="Unassembled WGS sequence"/>
</dbReference>
<dbReference type="EMBL" id="KQ474081">
    <property type="protein sequence ID" value="KPV74104.1"/>
    <property type="molecule type" value="Genomic_DNA"/>
</dbReference>
<dbReference type="InterPro" id="IPR000462">
    <property type="entry name" value="CDP-OH_P_trans"/>
</dbReference>
<reference evidence="8 9" key="1">
    <citation type="journal article" date="2015" name="Front. Microbiol.">
        <title>Genome sequence of the plant growth promoting endophytic yeast Rhodotorula graminis WP1.</title>
        <authorList>
            <person name="Firrincieli A."/>
            <person name="Otillar R."/>
            <person name="Salamov A."/>
            <person name="Schmutz J."/>
            <person name="Khan Z."/>
            <person name="Redman R.S."/>
            <person name="Fleck N.D."/>
            <person name="Lindquist E."/>
            <person name="Grigoriev I.V."/>
            <person name="Doty S.L."/>
        </authorList>
    </citation>
    <scope>NUCLEOTIDE SEQUENCE [LARGE SCALE GENOMIC DNA]</scope>
    <source>
        <strain evidence="8 9">WP1</strain>
    </source>
</reference>
<dbReference type="InterPro" id="IPR043130">
    <property type="entry name" value="CDP-OH_PTrfase_TM_dom"/>
</dbReference>
<evidence type="ECO:0000313" key="9">
    <source>
        <dbReference type="Proteomes" id="UP000053890"/>
    </source>
</evidence>
<accession>A0A0P9EK83</accession>
<evidence type="ECO:0000256" key="3">
    <source>
        <dbReference type="ARBA" id="ARBA00022679"/>
    </source>
</evidence>
<dbReference type="PANTHER" id="PTHR10414">
    <property type="entry name" value="ETHANOLAMINEPHOSPHOTRANSFERASE"/>
    <property type="match status" value="1"/>
</dbReference>
<feature type="region of interest" description="Disordered" evidence="6">
    <location>
        <begin position="454"/>
        <end position="526"/>
    </location>
</feature>
<feature type="transmembrane region" description="Helical" evidence="7">
    <location>
        <begin position="224"/>
        <end position="246"/>
    </location>
</feature>
<feature type="transmembrane region" description="Helical" evidence="7">
    <location>
        <begin position="53"/>
        <end position="73"/>
    </location>
</feature>
<keyword evidence="7" id="KW-0812">Transmembrane</keyword>
<dbReference type="RefSeq" id="XP_018270153.1">
    <property type="nucleotide sequence ID" value="XM_018417439.1"/>
</dbReference>
<feature type="transmembrane region" description="Helical" evidence="7">
    <location>
        <begin position="376"/>
        <end position="401"/>
    </location>
</feature>
<dbReference type="PROSITE" id="PS00379">
    <property type="entry name" value="CDP_ALCOHOL_P_TRANSF"/>
    <property type="match status" value="1"/>
</dbReference>
<feature type="transmembrane region" description="Helical" evidence="7">
    <location>
        <begin position="308"/>
        <end position="328"/>
    </location>
</feature>
<evidence type="ECO:0000256" key="4">
    <source>
        <dbReference type="ARBA" id="ARBA00023136"/>
    </source>
</evidence>
<dbReference type="Gene3D" id="1.20.120.1760">
    <property type="match status" value="1"/>
</dbReference>
<sequence length="526" mass="56651">MPSVRHYLDMGHLRRLDEYKYSAIDKSFLSRFVLRHWWNWAATLMPPWLAPNAVTLIGFAAVLVNFACVALVCPTLDGSESAWLWASCAAGLFFYQTMDVIDGKQARATGTSSPMGELFDHGCDALNTPLSALIQVSALGLGKSPLSLLCIVIACLSFFASTWEEYQTGTLYLGYVNGPVEGILIAVGILGWTAVKGSSWWSLPVEDALGSVFFLPSSWRMNRIIVIFLSFAFLALHLPPCLYNVYVLLSPPSRRALTTRPSQSSSGRLNATPPLEAFGQLLPIVSFCALSGLWVLSPGSAIRSSGRTAELVVVVALLYGQMTSKVILAQLTKGIFPHSWALVLPLALPAVLVNLPLLHLPILLRPRLEAWYLHALLLLSLAAYAISAHAILSAFCGYLGIRALHIPFPNAACAGYVALAGGQGAGRAHQSPAIGAPTADDDLEHERLPPRRAEAEAYPPQAIPPSPLRPGASGGRAWLDPAHALRVLREGAHGGEASEGGRKRSNTSERERGVGMAEGRRVARVE</sequence>
<evidence type="ECO:0000256" key="2">
    <source>
        <dbReference type="ARBA" id="ARBA00010441"/>
    </source>
</evidence>
<keyword evidence="3 5" id="KW-0808">Transferase</keyword>
<feature type="transmembrane region" description="Helical" evidence="7">
    <location>
        <begin position="340"/>
        <end position="364"/>
    </location>
</feature>
<dbReference type="InterPro" id="IPR048254">
    <property type="entry name" value="CDP_ALCOHOL_P_TRANSF_CS"/>
</dbReference>
<dbReference type="GO" id="GO:0016020">
    <property type="term" value="C:membrane"/>
    <property type="evidence" value="ECO:0007669"/>
    <property type="project" value="UniProtKB-SubCell"/>
</dbReference>
<keyword evidence="9" id="KW-1185">Reference proteome</keyword>
<proteinExistence type="inferred from homology"/>
<organism evidence="8 9">
    <name type="scientific">Rhodotorula graminis (strain WP1)</name>
    <dbReference type="NCBI Taxonomy" id="578459"/>
    <lineage>
        <taxon>Eukaryota</taxon>
        <taxon>Fungi</taxon>
        <taxon>Dikarya</taxon>
        <taxon>Basidiomycota</taxon>
        <taxon>Pucciniomycotina</taxon>
        <taxon>Microbotryomycetes</taxon>
        <taxon>Sporidiobolales</taxon>
        <taxon>Sporidiobolaceae</taxon>
        <taxon>Rhodotorula</taxon>
    </lineage>
</organism>
<dbReference type="PANTHER" id="PTHR10414:SF77">
    <property type="entry name" value="CDP-ALCOHOL PHOSPHATIDYLTRANSFERASE FAMILY PROTEIN"/>
    <property type="match status" value="1"/>
</dbReference>
<dbReference type="GO" id="GO:0008654">
    <property type="term" value="P:phospholipid biosynthetic process"/>
    <property type="evidence" value="ECO:0007669"/>
    <property type="project" value="InterPro"/>
</dbReference>
<dbReference type="STRING" id="578459.A0A0P9EK83"/>
<keyword evidence="4 7" id="KW-0472">Membrane</keyword>
<gene>
    <name evidence="8" type="ORF">RHOBADRAFT_54665</name>
</gene>
<feature type="transmembrane region" description="Helical" evidence="7">
    <location>
        <begin position="183"/>
        <end position="203"/>
    </location>
</feature>
<feature type="transmembrane region" description="Helical" evidence="7">
    <location>
        <begin position="146"/>
        <end position="163"/>
    </location>
</feature>
<evidence type="ECO:0000256" key="6">
    <source>
        <dbReference type="SAM" id="MobiDB-lite"/>
    </source>
</evidence>
<dbReference type="OMA" id="RMYFILW"/>
<keyword evidence="7" id="KW-1133">Transmembrane helix</keyword>
<name>A0A0P9EK83_RHOGW</name>